<evidence type="ECO:0000313" key="1">
    <source>
        <dbReference type="EMBL" id="MDB7085990.1"/>
    </source>
</evidence>
<comment type="caution">
    <text evidence="1">The sequence shown here is derived from an EMBL/GenBank/DDBJ whole genome shotgun (WGS) entry which is preliminary data.</text>
</comment>
<reference evidence="1" key="1">
    <citation type="submission" date="2023-01" db="EMBL/GenBank/DDBJ databases">
        <title>Human gut microbiome strain richness.</title>
        <authorList>
            <person name="Chen-Liaw A."/>
        </authorList>
    </citation>
    <scope>NUCLEOTIDE SEQUENCE</scope>
    <source>
        <strain evidence="1">1001217st2_G6_1001217B_191108</strain>
    </source>
</reference>
<sequence>MAKLNYIEDKKEIIRLYDEERHGYSRIAFQFHVSYSLIERIVCNYHLRGEGIFFFIKILDYLPCHEW</sequence>
<dbReference type="RefSeq" id="WP_272019396.1">
    <property type="nucleotide sequence ID" value="NZ_JAQLKE010000071.1"/>
</dbReference>
<proteinExistence type="predicted"/>
<protein>
    <recommendedName>
        <fullName evidence="3">Transposase</fullName>
    </recommendedName>
</protein>
<evidence type="ECO:0008006" key="3">
    <source>
        <dbReference type="Google" id="ProtNLM"/>
    </source>
</evidence>
<name>A0AB35IS05_9FIRM</name>
<organism evidence="1 2">
    <name type="scientific">Thomasclavelia ramosa</name>
    <dbReference type="NCBI Taxonomy" id="1547"/>
    <lineage>
        <taxon>Bacteria</taxon>
        <taxon>Bacillati</taxon>
        <taxon>Bacillota</taxon>
        <taxon>Erysipelotrichia</taxon>
        <taxon>Erysipelotrichales</taxon>
        <taxon>Coprobacillaceae</taxon>
        <taxon>Thomasclavelia</taxon>
    </lineage>
</organism>
<gene>
    <name evidence="1" type="ORF">PM738_19620</name>
</gene>
<dbReference type="EMBL" id="JAQLKE010000071">
    <property type="protein sequence ID" value="MDB7085990.1"/>
    <property type="molecule type" value="Genomic_DNA"/>
</dbReference>
<dbReference type="Proteomes" id="UP001211987">
    <property type="component" value="Unassembled WGS sequence"/>
</dbReference>
<accession>A0AB35IS05</accession>
<evidence type="ECO:0000313" key="2">
    <source>
        <dbReference type="Proteomes" id="UP001211987"/>
    </source>
</evidence>
<dbReference type="AlphaFoldDB" id="A0AB35IS05"/>